<evidence type="ECO:0000313" key="2">
    <source>
        <dbReference type="Proteomes" id="UP001154282"/>
    </source>
</evidence>
<organism evidence="1 2">
    <name type="scientific">Linum tenue</name>
    <dbReference type="NCBI Taxonomy" id="586396"/>
    <lineage>
        <taxon>Eukaryota</taxon>
        <taxon>Viridiplantae</taxon>
        <taxon>Streptophyta</taxon>
        <taxon>Embryophyta</taxon>
        <taxon>Tracheophyta</taxon>
        <taxon>Spermatophyta</taxon>
        <taxon>Magnoliopsida</taxon>
        <taxon>eudicotyledons</taxon>
        <taxon>Gunneridae</taxon>
        <taxon>Pentapetalae</taxon>
        <taxon>rosids</taxon>
        <taxon>fabids</taxon>
        <taxon>Malpighiales</taxon>
        <taxon>Linaceae</taxon>
        <taxon>Linum</taxon>
    </lineage>
</organism>
<reference evidence="1" key="1">
    <citation type="submission" date="2022-08" db="EMBL/GenBank/DDBJ databases">
        <authorList>
            <person name="Gutierrez-Valencia J."/>
        </authorList>
    </citation>
    <scope>NUCLEOTIDE SEQUENCE</scope>
</reference>
<accession>A0AAV0P6R5</accession>
<sequence length="63" mass="7180">MLLAVSLPQFGDQIIFWIWMLWDGFVQGDSPFGGHETNCIVSLRRRKETKEKEEPNICVAGNA</sequence>
<gene>
    <name evidence="1" type="ORF">LITE_LOCUS37121</name>
</gene>
<proteinExistence type="predicted"/>
<dbReference type="EMBL" id="CAMGYJ010000008">
    <property type="protein sequence ID" value="CAI0466659.1"/>
    <property type="molecule type" value="Genomic_DNA"/>
</dbReference>
<name>A0AAV0P6R5_9ROSI</name>
<comment type="caution">
    <text evidence="1">The sequence shown here is derived from an EMBL/GenBank/DDBJ whole genome shotgun (WGS) entry which is preliminary data.</text>
</comment>
<keyword evidence="2" id="KW-1185">Reference proteome</keyword>
<protein>
    <submittedName>
        <fullName evidence="1">Uncharacterized protein</fullName>
    </submittedName>
</protein>
<dbReference type="AlphaFoldDB" id="A0AAV0P6R5"/>
<dbReference type="Proteomes" id="UP001154282">
    <property type="component" value="Unassembled WGS sequence"/>
</dbReference>
<evidence type="ECO:0000313" key="1">
    <source>
        <dbReference type="EMBL" id="CAI0466659.1"/>
    </source>
</evidence>